<proteinExistence type="predicted"/>
<comment type="caution">
    <text evidence="2">The sequence shown here is derived from an EMBL/GenBank/DDBJ whole genome shotgun (WGS) entry which is preliminary data.</text>
</comment>
<dbReference type="EMBL" id="JBEGDG010000001">
    <property type="protein sequence ID" value="MEQ6353156.1"/>
    <property type="molecule type" value="Genomic_DNA"/>
</dbReference>
<dbReference type="Proteomes" id="UP001478862">
    <property type="component" value="Unassembled WGS sequence"/>
</dbReference>
<dbReference type="RefSeq" id="WP_349657944.1">
    <property type="nucleotide sequence ID" value="NZ_JBEGDG010000001.1"/>
</dbReference>
<gene>
    <name evidence="2" type="ORF">ABNX05_00830</name>
</gene>
<evidence type="ECO:0000313" key="2">
    <source>
        <dbReference type="EMBL" id="MEQ6353156.1"/>
    </source>
</evidence>
<sequence length="69" mass="8281">MTTFGKCLYITFFVTLFLLTTVWDYFENNNLSLLENFFFSFWVASFLFIALLLRSKKEEMEKSEKPEAE</sequence>
<reference evidence="2 3" key="1">
    <citation type="submission" date="2024-06" db="EMBL/GenBank/DDBJ databases">
        <title>Lysinibacillus zambalefons sp. nov., a Novel Firmicute Isolated from the Poon Bato Zambales Hyperalkaline Spring.</title>
        <authorList>
            <person name="Aja J.A."/>
            <person name="Lazaro J.E.H."/>
            <person name="Llorin L.D."/>
            <person name="Lim K.R."/>
            <person name="Teodosio J."/>
            <person name="Dalisay D.S."/>
        </authorList>
    </citation>
    <scope>NUCLEOTIDE SEQUENCE [LARGE SCALE GENOMIC DNA]</scope>
    <source>
        <strain evidence="2 3">M3</strain>
    </source>
</reference>
<keyword evidence="1" id="KW-0812">Transmembrane</keyword>
<feature type="transmembrane region" description="Helical" evidence="1">
    <location>
        <begin position="7"/>
        <end position="26"/>
    </location>
</feature>
<feature type="transmembrane region" description="Helical" evidence="1">
    <location>
        <begin position="32"/>
        <end position="53"/>
    </location>
</feature>
<keyword evidence="3" id="KW-1185">Reference proteome</keyword>
<accession>A0ABV1MKX6</accession>
<organism evidence="2 3">
    <name type="scientific">Lysinibacillus zambalensis</name>
    <dbReference type="NCBI Taxonomy" id="3160866"/>
    <lineage>
        <taxon>Bacteria</taxon>
        <taxon>Bacillati</taxon>
        <taxon>Bacillota</taxon>
        <taxon>Bacilli</taxon>
        <taxon>Bacillales</taxon>
        <taxon>Bacillaceae</taxon>
        <taxon>Lysinibacillus</taxon>
    </lineage>
</organism>
<evidence type="ECO:0000256" key="1">
    <source>
        <dbReference type="SAM" id="Phobius"/>
    </source>
</evidence>
<protein>
    <submittedName>
        <fullName evidence="2">RNA polymerase subunit sigma</fullName>
    </submittedName>
</protein>
<keyword evidence="1" id="KW-1133">Transmembrane helix</keyword>
<name>A0ABV1MKX6_9BACI</name>
<keyword evidence="1" id="KW-0472">Membrane</keyword>
<evidence type="ECO:0000313" key="3">
    <source>
        <dbReference type="Proteomes" id="UP001478862"/>
    </source>
</evidence>